<reference evidence="2 3" key="1">
    <citation type="journal article" date="2018" name="Int. J. Syst. Evol. Microbiol.">
        <title>Mesosutterella multiformis gen. nov., sp. nov., a member of the family Sutterellaceae and Sutterella megalosphaeroides sp. nov., isolated from human faeces.</title>
        <authorList>
            <person name="Sakamoto M."/>
            <person name="Ikeyama N."/>
            <person name="Kunihiro T."/>
            <person name="Iino T."/>
            <person name="Yuki M."/>
            <person name="Ohkuma M."/>
        </authorList>
    </citation>
    <scope>NUCLEOTIDE SEQUENCE [LARGE SCALE GENOMIC DNA]</scope>
    <source>
        <strain evidence="2 3">4NBBH2</strain>
    </source>
</reference>
<keyword evidence="1" id="KW-0812">Transmembrane</keyword>
<comment type="caution">
    <text evidence="2">The sequence shown here is derived from an EMBL/GenBank/DDBJ whole genome shotgun (WGS) entry which is preliminary data.</text>
</comment>
<evidence type="ECO:0000313" key="2">
    <source>
        <dbReference type="EMBL" id="GBO94455.1"/>
    </source>
</evidence>
<dbReference type="RefSeq" id="WP_116270712.1">
    <property type="nucleotide sequence ID" value="NZ_BGZJ01000002.1"/>
</dbReference>
<dbReference type="AlphaFoldDB" id="A0A388SE64"/>
<evidence type="ECO:0000256" key="1">
    <source>
        <dbReference type="SAM" id="Phobius"/>
    </source>
</evidence>
<protein>
    <submittedName>
        <fullName evidence="2">Uncharacterized protein</fullName>
    </submittedName>
</protein>
<sequence>MASYFIILIGIGLIAGTYIANKASGKKTKTPADTSGIHAVKGCSTTLLLAGSVVVLGLVLLALIFLA</sequence>
<keyword evidence="1" id="KW-0472">Membrane</keyword>
<organism evidence="2 3">
    <name type="scientific">Mesosutterella multiformis</name>
    <dbReference type="NCBI Taxonomy" id="2259133"/>
    <lineage>
        <taxon>Bacteria</taxon>
        <taxon>Pseudomonadati</taxon>
        <taxon>Pseudomonadota</taxon>
        <taxon>Betaproteobacteria</taxon>
        <taxon>Burkholderiales</taxon>
        <taxon>Sutterellaceae</taxon>
        <taxon>Mesosutterella</taxon>
    </lineage>
</organism>
<accession>A0A388SE64</accession>
<gene>
    <name evidence="2" type="ORF">MESMUL_18090</name>
</gene>
<evidence type="ECO:0000313" key="3">
    <source>
        <dbReference type="Proteomes" id="UP000266091"/>
    </source>
</evidence>
<feature type="transmembrane region" description="Helical" evidence="1">
    <location>
        <begin position="6"/>
        <end position="24"/>
    </location>
</feature>
<dbReference type="Proteomes" id="UP000266091">
    <property type="component" value="Unassembled WGS sequence"/>
</dbReference>
<proteinExistence type="predicted"/>
<keyword evidence="3" id="KW-1185">Reference proteome</keyword>
<feature type="transmembrane region" description="Helical" evidence="1">
    <location>
        <begin position="45"/>
        <end position="66"/>
    </location>
</feature>
<accession>A0A401LIS9</accession>
<dbReference type="EMBL" id="BGZJ01000002">
    <property type="protein sequence ID" value="GBO94455.1"/>
    <property type="molecule type" value="Genomic_DNA"/>
</dbReference>
<name>A0A388SE64_9BURK</name>
<keyword evidence="1" id="KW-1133">Transmembrane helix</keyword>